<dbReference type="GO" id="GO:0007165">
    <property type="term" value="P:signal transduction"/>
    <property type="evidence" value="ECO:0007669"/>
    <property type="project" value="InterPro"/>
</dbReference>
<dbReference type="CDD" id="cd00077">
    <property type="entry name" value="HDc"/>
    <property type="match status" value="1"/>
</dbReference>
<proteinExistence type="predicted"/>
<evidence type="ECO:0000313" key="6">
    <source>
        <dbReference type="Proteomes" id="UP000255423"/>
    </source>
</evidence>
<feature type="transmembrane region" description="Helical" evidence="2">
    <location>
        <begin position="91"/>
        <end position="109"/>
    </location>
</feature>
<dbReference type="CDD" id="cd06225">
    <property type="entry name" value="HAMP"/>
    <property type="match status" value="1"/>
</dbReference>
<dbReference type="PANTHER" id="PTHR45228">
    <property type="entry name" value="CYCLIC DI-GMP PHOSPHODIESTERASE TM_0186-RELATED"/>
    <property type="match status" value="1"/>
</dbReference>
<dbReference type="EMBL" id="UHJL01000001">
    <property type="protein sequence ID" value="SUQ19103.1"/>
    <property type="molecule type" value="Genomic_DNA"/>
</dbReference>
<evidence type="ECO:0000256" key="2">
    <source>
        <dbReference type="SAM" id="Phobius"/>
    </source>
</evidence>
<dbReference type="SMART" id="SM00471">
    <property type="entry name" value="HDc"/>
    <property type="match status" value="1"/>
</dbReference>
<dbReference type="PROSITE" id="PS51832">
    <property type="entry name" value="HD_GYP"/>
    <property type="match status" value="1"/>
</dbReference>
<dbReference type="Pfam" id="PF13487">
    <property type="entry name" value="HD_5"/>
    <property type="match status" value="1"/>
</dbReference>
<keyword evidence="2" id="KW-0472">Membrane</keyword>
<dbReference type="RefSeq" id="WP_109571851.1">
    <property type="nucleotide sequence ID" value="NZ_UHJL01000001.1"/>
</dbReference>
<dbReference type="Proteomes" id="UP000255423">
    <property type="component" value="Unassembled WGS sequence"/>
</dbReference>
<evidence type="ECO:0000259" key="4">
    <source>
        <dbReference type="PROSITE" id="PS51832"/>
    </source>
</evidence>
<dbReference type="Gene3D" id="6.10.340.10">
    <property type="match status" value="1"/>
</dbReference>
<dbReference type="GO" id="GO:0016020">
    <property type="term" value="C:membrane"/>
    <property type="evidence" value="ECO:0007669"/>
    <property type="project" value="InterPro"/>
</dbReference>
<sequence length="765" mass="84613">MRKYVLKFKLKLKAIWASVEGFFSRSRNILLLMLVGLLLNVIPAKLAIFFGIPLFLDCLGTVLTAMLGGYLPAVIVGFSVNAINGISEPVATYYGVLSILIATLATFLFRRGFFHHIWKLLIVILLFALIGGGIGSVFTYALYGFNFGEGISAPFAIAFHDVLHWNRFYSQLFADIVIDVFDKSAIVLLSALIFRFIPRHVKDELKDVQLFHHKNADKGFSSDKKTIRHSLLNKVVIMVIVAEVLLGGLASMIGFFLYRDNCINNFVSIARGVTEAASIAIDAEKVDNYIAQGYEVEGYAHTRDVLGGIRESFPQTKYVYVYKILPDGCHVVFDLDTDGIPGGAPGSLVEFDPSFEPYLPKLLAGEEIEPIISDDQFGWLLTVYRPIKNAAGNTVAYVAADISMESIVRDEAIFFIKLLSLFFGLSLIIMMVIIEVMKHSFVVPVNKMSHAAMKISGATMRTAMAFEMGKLDLSLIQNAVAYVKDLKINTSDEIGQLYDHFNSMTEDTQSFIEQVRDQVLRIQKMQNVMITEFAELVEARDKNTGDHIKKTAEYVEAIAKELRSEGKFKGVLNDGYISKLKQAAPLHDIGKIAVSDLILNKNGKLTDEEFAIMKSHTTEGGRILKKIVHDAGDTFDAGYLNESIEMASYHHEKWDGSGYPEHLKGEEIPLSARIMAVADVFDALIAERVYKKGFPYEKAMSIITEGAGKHFDPVVVEAFTHISKALYDARTRVTPEAGETAENATGAAATEKATENAAPGVAKPV</sequence>
<feature type="transmembrane region" description="Helical" evidence="2">
    <location>
        <begin position="121"/>
        <end position="143"/>
    </location>
</feature>
<dbReference type="InterPro" id="IPR003607">
    <property type="entry name" value="HD/PDEase_dom"/>
</dbReference>
<protein>
    <submittedName>
        <fullName evidence="5">HAMP domain-containing protein</fullName>
    </submittedName>
</protein>
<evidence type="ECO:0000313" key="5">
    <source>
        <dbReference type="EMBL" id="SUQ19103.1"/>
    </source>
</evidence>
<accession>A0A380RU45</accession>
<dbReference type="PROSITE" id="PS50885">
    <property type="entry name" value="HAMP"/>
    <property type="match status" value="1"/>
</dbReference>
<feature type="transmembrane region" description="Helical" evidence="2">
    <location>
        <begin position="235"/>
        <end position="258"/>
    </location>
</feature>
<feature type="region of interest" description="Disordered" evidence="1">
    <location>
        <begin position="736"/>
        <end position="765"/>
    </location>
</feature>
<keyword evidence="2" id="KW-0812">Transmembrane</keyword>
<evidence type="ECO:0000259" key="3">
    <source>
        <dbReference type="PROSITE" id="PS50885"/>
    </source>
</evidence>
<dbReference type="InterPro" id="IPR052020">
    <property type="entry name" value="Cyclic_di-GMP/3'3'-cGAMP_PDE"/>
</dbReference>
<name>A0A380RU45_FIBSU</name>
<dbReference type="SUPFAM" id="SSF109604">
    <property type="entry name" value="HD-domain/PDEase-like"/>
    <property type="match status" value="1"/>
</dbReference>
<keyword evidence="2" id="KW-1133">Transmembrane helix</keyword>
<dbReference type="AlphaFoldDB" id="A0A380RU45"/>
<dbReference type="InterPro" id="IPR037522">
    <property type="entry name" value="HD_GYP_dom"/>
</dbReference>
<gene>
    <name evidence="5" type="ORF">SAMN05661053_0329</name>
</gene>
<dbReference type="PANTHER" id="PTHR45228:SF5">
    <property type="entry name" value="CYCLIC DI-GMP PHOSPHODIESTERASE VC_1348-RELATED"/>
    <property type="match status" value="1"/>
</dbReference>
<evidence type="ECO:0000256" key="1">
    <source>
        <dbReference type="SAM" id="MobiDB-lite"/>
    </source>
</evidence>
<feature type="compositionally biased region" description="Low complexity" evidence="1">
    <location>
        <begin position="736"/>
        <end position="759"/>
    </location>
</feature>
<reference evidence="5 6" key="1">
    <citation type="submission" date="2017-08" db="EMBL/GenBank/DDBJ databases">
        <authorList>
            <person name="de Groot N.N."/>
        </authorList>
    </citation>
    <scope>NUCLEOTIDE SEQUENCE [LARGE SCALE GENOMIC DNA]</scope>
    <source>
        <strain evidence="5 6">HM2</strain>
    </source>
</reference>
<feature type="transmembrane region" description="Helical" evidence="2">
    <location>
        <begin position="412"/>
        <end position="434"/>
    </location>
</feature>
<feature type="domain" description="HAMP" evidence="3">
    <location>
        <begin position="484"/>
        <end position="513"/>
    </location>
</feature>
<dbReference type="Gene3D" id="1.10.3210.10">
    <property type="entry name" value="Hypothetical protein af1432"/>
    <property type="match status" value="1"/>
</dbReference>
<dbReference type="InterPro" id="IPR003660">
    <property type="entry name" value="HAMP_dom"/>
</dbReference>
<feature type="domain" description="HD-GYP" evidence="4">
    <location>
        <begin position="522"/>
        <end position="735"/>
    </location>
</feature>
<organism evidence="5 6">
    <name type="scientific">Fibrobacter succinogenes</name>
    <name type="common">Bacteroides succinogenes</name>
    <dbReference type="NCBI Taxonomy" id="833"/>
    <lineage>
        <taxon>Bacteria</taxon>
        <taxon>Pseudomonadati</taxon>
        <taxon>Fibrobacterota</taxon>
        <taxon>Fibrobacteria</taxon>
        <taxon>Fibrobacterales</taxon>
        <taxon>Fibrobacteraceae</taxon>
        <taxon>Fibrobacter</taxon>
    </lineage>
</organism>
<feature type="transmembrane region" description="Helical" evidence="2">
    <location>
        <begin position="59"/>
        <end position="79"/>
    </location>
</feature>
<feature type="transmembrane region" description="Helical" evidence="2">
    <location>
        <begin position="29"/>
        <end position="52"/>
    </location>
</feature>